<keyword evidence="8 12" id="KW-0718">Serine biosynthesis</keyword>
<dbReference type="GO" id="GO:0005737">
    <property type="term" value="C:cytoplasm"/>
    <property type="evidence" value="ECO:0007669"/>
    <property type="project" value="TreeGrafter"/>
</dbReference>
<dbReference type="InterPro" id="IPR015421">
    <property type="entry name" value="PyrdxlP-dep_Trfase_major"/>
</dbReference>
<evidence type="ECO:0000256" key="11">
    <source>
        <dbReference type="RuleBase" id="RU004504"/>
    </source>
</evidence>
<reference evidence="14" key="1">
    <citation type="journal article" date="2023" name="Mol. Biol. Evol.">
        <title>Third-Generation Sequencing Reveals the Adaptive Role of the Epigenome in Three Deep-Sea Polychaetes.</title>
        <authorList>
            <person name="Perez M."/>
            <person name="Aroh O."/>
            <person name="Sun Y."/>
            <person name="Lan Y."/>
            <person name="Juniper S.K."/>
            <person name="Young C.R."/>
            <person name="Angers B."/>
            <person name="Qian P.Y."/>
        </authorList>
    </citation>
    <scope>NUCLEOTIDE SEQUENCE</scope>
    <source>
        <strain evidence="14">P08H-3</strain>
    </source>
</reference>
<dbReference type="HAMAP" id="MF_00160">
    <property type="entry name" value="SerC_aminotrans_5"/>
    <property type="match status" value="1"/>
</dbReference>
<organism evidence="14 15">
    <name type="scientific">Paralvinella palmiformis</name>
    <dbReference type="NCBI Taxonomy" id="53620"/>
    <lineage>
        <taxon>Eukaryota</taxon>
        <taxon>Metazoa</taxon>
        <taxon>Spiralia</taxon>
        <taxon>Lophotrochozoa</taxon>
        <taxon>Annelida</taxon>
        <taxon>Polychaeta</taxon>
        <taxon>Sedentaria</taxon>
        <taxon>Canalipalpata</taxon>
        <taxon>Terebellida</taxon>
        <taxon>Terebelliformia</taxon>
        <taxon>Alvinellidae</taxon>
        <taxon>Paralvinella</taxon>
    </lineage>
</organism>
<dbReference type="GO" id="GO:0030170">
    <property type="term" value="F:pyridoxal phosphate binding"/>
    <property type="evidence" value="ECO:0007669"/>
    <property type="project" value="TreeGrafter"/>
</dbReference>
<evidence type="ECO:0000256" key="2">
    <source>
        <dbReference type="ARBA" id="ARBA00005099"/>
    </source>
</evidence>
<dbReference type="FunFam" id="3.90.1150.10:FF:000006">
    <property type="entry name" value="Phosphoserine aminotransferase"/>
    <property type="match status" value="1"/>
</dbReference>
<accession>A0AAD9N725</accession>
<dbReference type="PROSITE" id="PS00595">
    <property type="entry name" value="AA_TRANSFER_CLASS_5"/>
    <property type="match status" value="1"/>
</dbReference>
<evidence type="ECO:0000256" key="5">
    <source>
        <dbReference type="ARBA" id="ARBA00022605"/>
    </source>
</evidence>
<dbReference type="InterPro" id="IPR022278">
    <property type="entry name" value="Pser_aminoTfrase"/>
</dbReference>
<proteinExistence type="inferred from homology"/>
<dbReference type="GO" id="GO:0004648">
    <property type="term" value="F:O-phospho-L-serine:2-oxoglutarate aminotransferase activity"/>
    <property type="evidence" value="ECO:0007669"/>
    <property type="project" value="UniProtKB-EC"/>
</dbReference>
<dbReference type="InterPro" id="IPR000192">
    <property type="entry name" value="Aminotrans_V_dom"/>
</dbReference>
<evidence type="ECO:0000256" key="4">
    <source>
        <dbReference type="ARBA" id="ARBA00022576"/>
    </source>
</evidence>
<dbReference type="SUPFAM" id="SSF53383">
    <property type="entry name" value="PLP-dependent transferases"/>
    <property type="match status" value="1"/>
</dbReference>
<dbReference type="Gene3D" id="3.40.640.10">
    <property type="entry name" value="Type I PLP-dependent aspartate aminotransferase-like (Major domain)"/>
    <property type="match status" value="1"/>
</dbReference>
<evidence type="ECO:0000256" key="10">
    <source>
        <dbReference type="ARBA" id="ARBA00049007"/>
    </source>
</evidence>
<dbReference type="PANTHER" id="PTHR43247">
    <property type="entry name" value="PHOSPHOSERINE AMINOTRANSFERASE"/>
    <property type="match status" value="1"/>
</dbReference>
<evidence type="ECO:0000256" key="8">
    <source>
        <dbReference type="ARBA" id="ARBA00023299"/>
    </source>
</evidence>
<dbReference type="PIRSF" id="PIRSF000525">
    <property type="entry name" value="SerC"/>
    <property type="match status" value="1"/>
</dbReference>
<evidence type="ECO:0000313" key="15">
    <source>
        <dbReference type="Proteomes" id="UP001208570"/>
    </source>
</evidence>
<evidence type="ECO:0000256" key="12">
    <source>
        <dbReference type="RuleBase" id="RU004505"/>
    </source>
</evidence>
<dbReference type="Gene3D" id="3.90.1150.10">
    <property type="entry name" value="Aspartate Aminotransferase, domain 1"/>
    <property type="match status" value="1"/>
</dbReference>
<name>A0AAD9N725_9ANNE</name>
<keyword evidence="5 12" id="KW-0028">Amino-acid biosynthesis</keyword>
<dbReference type="GO" id="GO:0006564">
    <property type="term" value="P:L-serine biosynthetic process"/>
    <property type="evidence" value="ECO:0007669"/>
    <property type="project" value="UniProtKB-KW"/>
</dbReference>
<comment type="caution">
    <text evidence="14">The sequence shown here is derived from an EMBL/GenBank/DDBJ whole genome shotgun (WGS) entry which is preliminary data.</text>
</comment>
<dbReference type="PANTHER" id="PTHR43247:SF1">
    <property type="entry name" value="PHOSPHOSERINE AMINOTRANSFERASE"/>
    <property type="match status" value="1"/>
</dbReference>
<comment type="similarity">
    <text evidence="3">Belongs to the class-V pyridoxal-phosphate-dependent aminotransferase family. SerC subfamily.</text>
</comment>
<keyword evidence="4 12" id="KW-0032">Aminotransferase</keyword>
<dbReference type="InterPro" id="IPR020578">
    <property type="entry name" value="Aminotrans_V_PyrdxlP_BS"/>
</dbReference>
<comment type="pathway">
    <text evidence="2 12">Amino-acid biosynthesis; L-serine biosynthesis; L-serine from 3-phospho-D-glycerate: step 2/3.</text>
</comment>
<dbReference type="FunFam" id="3.40.640.10:FF:000010">
    <property type="entry name" value="Phosphoserine aminotransferase"/>
    <property type="match status" value="1"/>
</dbReference>
<dbReference type="InterPro" id="IPR015424">
    <property type="entry name" value="PyrdxlP-dep_Trfase"/>
</dbReference>
<dbReference type="AlphaFoldDB" id="A0AAD9N725"/>
<dbReference type="InterPro" id="IPR015422">
    <property type="entry name" value="PyrdxlP-dep_Trfase_small"/>
</dbReference>
<protein>
    <recommendedName>
        <fullName evidence="12">Phosphoserine aminotransferase</fullName>
        <ecNumber evidence="12">2.6.1.52</ecNumber>
    </recommendedName>
</protein>
<evidence type="ECO:0000256" key="1">
    <source>
        <dbReference type="ARBA" id="ARBA00001933"/>
    </source>
</evidence>
<dbReference type="NCBIfam" id="TIGR01364">
    <property type="entry name" value="serC_1"/>
    <property type="match status" value="1"/>
</dbReference>
<evidence type="ECO:0000256" key="7">
    <source>
        <dbReference type="ARBA" id="ARBA00022898"/>
    </source>
</evidence>
<evidence type="ECO:0000313" key="14">
    <source>
        <dbReference type="EMBL" id="KAK2156519.1"/>
    </source>
</evidence>
<dbReference type="Pfam" id="PF00266">
    <property type="entry name" value="Aminotran_5"/>
    <property type="match status" value="1"/>
</dbReference>
<keyword evidence="15" id="KW-1185">Reference proteome</keyword>
<dbReference type="EC" id="2.6.1.52" evidence="12"/>
<keyword evidence="7" id="KW-0663">Pyridoxal phosphate</keyword>
<comment type="catalytic activity">
    <reaction evidence="9">
        <text>4-(phosphooxy)-L-threonine + 2-oxoglutarate = (R)-3-hydroxy-2-oxo-4-phosphooxybutanoate + L-glutamate</text>
        <dbReference type="Rhea" id="RHEA:16573"/>
        <dbReference type="ChEBI" id="CHEBI:16810"/>
        <dbReference type="ChEBI" id="CHEBI:29985"/>
        <dbReference type="ChEBI" id="CHEBI:58452"/>
        <dbReference type="ChEBI" id="CHEBI:58538"/>
        <dbReference type="EC" id="2.6.1.52"/>
    </reaction>
</comment>
<comment type="cofactor">
    <cofactor evidence="1 11">
        <name>pyridoxal 5'-phosphate</name>
        <dbReference type="ChEBI" id="CHEBI:597326"/>
    </cofactor>
</comment>
<evidence type="ECO:0000259" key="13">
    <source>
        <dbReference type="Pfam" id="PF00266"/>
    </source>
</evidence>
<evidence type="ECO:0000256" key="3">
    <source>
        <dbReference type="ARBA" id="ARBA00006904"/>
    </source>
</evidence>
<keyword evidence="6 12" id="KW-0808">Transferase</keyword>
<evidence type="ECO:0000256" key="9">
    <source>
        <dbReference type="ARBA" id="ARBA00047630"/>
    </source>
</evidence>
<gene>
    <name evidence="14" type="ORF">LSH36_211g02043</name>
</gene>
<dbReference type="NCBIfam" id="NF003764">
    <property type="entry name" value="PRK05355.1"/>
    <property type="match status" value="1"/>
</dbReference>
<dbReference type="Proteomes" id="UP001208570">
    <property type="component" value="Unassembled WGS sequence"/>
</dbReference>
<dbReference type="EMBL" id="JAODUP010000211">
    <property type="protein sequence ID" value="KAK2156519.1"/>
    <property type="molecule type" value="Genomic_DNA"/>
</dbReference>
<evidence type="ECO:0000256" key="6">
    <source>
        <dbReference type="ARBA" id="ARBA00022679"/>
    </source>
</evidence>
<feature type="domain" description="Aminotransferase class V" evidence="13">
    <location>
        <begin position="7"/>
        <end position="354"/>
    </location>
</feature>
<comment type="catalytic activity">
    <reaction evidence="10 12">
        <text>O-phospho-L-serine + 2-oxoglutarate = 3-phosphooxypyruvate + L-glutamate</text>
        <dbReference type="Rhea" id="RHEA:14329"/>
        <dbReference type="ChEBI" id="CHEBI:16810"/>
        <dbReference type="ChEBI" id="CHEBI:18110"/>
        <dbReference type="ChEBI" id="CHEBI:29985"/>
        <dbReference type="ChEBI" id="CHEBI:57524"/>
        <dbReference type="EC" id="2.6.1.52"/>
    </reaction>
</comment>
<dbReference type="CDD" id="cd00611">
    <property type="entry name" value="PSAT_like"/>
    <property type="match status" value="1"/>
</dbReference>
<sequence length="366" mass="40597">MASRQIINFAPGPAKLPEEVLQKAQDELCNYNKTGVSVMELSHRSSDFTKIINNAENGLRDLLNIPQNYKVLFMQGGGNGQFSAVPLNLMNLKEGSTADYIVTGSWSAKAAKEADKYGKVNMVLPKQEDYIGIPDQCMWNLNPGASYVYYCANETIHGVEFHDIPETNGVPLVCDMSSNILSRPVDISKFGVIYAGAQKNIGCAGVTLVIIRDDLLGHAMPVCPVIFDYKIQAGNNSCYNTPPTFSIYIMGLVFKWLKAQGGAQAMAKLNQRKASMIYDLVDNSNGFYVSPVDVKSRSFMNIPIRIKNGDEHLEKIFLDEALKQDMIQLKGHRSVGGIRVSLYNAITMTETEKLAVFMTKFRNNHQ</sequence>